<comment type="caution">
    <text evidence="1">The sequence shown here is derived from an EMBL/GenBank/DDBJ whole genome shotgun (WGS) entry which is preliminary data.</text>
</comment>
<accession>A0A834WZS5</accession>
<name>A0A834WZS5_9FABA</name>
<sequence length="26" mass="2992">MEVLGVPYRITTRACDADEMKILPRL</sequence>
<organism evidence="1 2">
    <name type="scientific">Senna tora</name>
    <dbReference type="NCBI Taxonomy" id="362788"/>
    <lineage>
        <taxon>Eukaryota</taxon>
        <taxon>Viridiplantae</taxon>
        <taxon>Streptophyta</taxon>
        <taxon>Embryophyta</taxon>
        <taxon>Tracheophyta</taxon>
        <taxon>Spermatophyta</taxon>
        <taxon>Magnoliopsida</taxon>
        <taxon>eudicotyledons</taxon>
        <taxon>Gunneridae</taxon>
        <taxon>Pentapetalae</taxon>
        <taxon>rosids</taxon>
        <taxon>fabids</taxon>
        <taxon>Fabales</taxon>
        <taxon>Fabaceae</taxon>
        <taxon>Caesalpinioideae</taxon>
        <taxon>Cassia clade</taxon>
        <taxon>Senna</taxon>
    </lineage>
</organism>
<dbReference type="Proteomes" id="UP000634136">
    <property type="component" value="Unassembled WGS sequence"/>
</dbReference>
<protein>
    <submittedName>
        <fullName evidence="1">Uncharacterized protein</fullName>
    </submittedName>
</protein>
<dbReference type="AlphaFoldDB" id="A0A834WZS5"/>
<proteinExistence type="predicted"/>
<keyword evidence="2" id="KW-1185">Reference proteome</keyword>
<evidence type="ECO:0000313" key="1">
    <source>
        <dbReference type="EMBL" id="KAF7835210.1"/>
    </source>
</evidence>
<dbReference type="EMBL" id="JAAIUW010000004">
    <property type="protein sequence ID" value="KAF7835210.1"/>
    <property type="molecule type" value="Genomic_DNA"/>
</dbReference>
<gene>
    <name evidence="1" type="ORF">G2W53_010069</name>
</gene>
<reference evidence="1" key="1">
    <citation type="submission" date="2020-09" db="EMBL/GenBank/DDBJ databases">
        <title>Genome-Enabled Discovery of Anthraquinone Biosynthesis in Senna tora.</title>
        <authorList>
            <person name="Kang S.-H."/>
            <person name="Pandey R.P."/>
            <person name="Lee C.-M."/>
            <person name="Sim J.-S."/>
            <person name="Jeong J.-T."/>
            <person name="Choi B.-S."/>
            <person name="Jung M."/>
            <person name="Ginzburg D."/>
            <person name="Zhao K."/>
            <person name="Won S.Y."/>
            <person name="Oh T.-J."/>
            <person name="Yu Y."/>
            <person name="Kim N.-H."/>
            <person name="Lee O.R."/>
            <person name="Lee T.-H."/>
            <person name="Bashyal P."/>
            <person name="Kim T.-S."/>
            <person name="Lee W.-H."/>
            <person name="Kawkins C."/>
            <person name="Kim C.-K."/>
            <person name="Kim J.S."/>
            <person name="Ahn B.O."/>
            <person name="Rhee S.Y."/>
            <person name="Sohng J.K."/>
        </authorList>
    </citation>
    <scope>NUCLEOTIDE SEQUENCE</scope>
    <source>
        <tissue evidence="1">Leaf</tissue>
    </source>
</reference>
<evidence type="ECO:0000313" key="2">
    <source>
        <dbReference type="Proteomes" id="UP000634136"/>
    </source>
</evidence>